<evidence type="ECO:0000313" key="3">
    <source>
        <dbReference type="EMBL" id="PRQ04160.1"/>
    </source>
</evidence>
<dbReference type="PANTHER" id="PTHR11487">
    <property type="entry name" value="THIOESTERASE"/>
    <property type="match status" value="1"/>
</dbReference>
<dbReference type="Proteomes" id="UP000237968">
    <property type="component" value="Unassembled WGS sequence"/>
</dbReference>
<reference evidence="3 4" key="1">
    <citation type="submission" date="2018-03" db="EMBL/GenBank/DDBJ databases">
        <title>Draft Genome Sequences of the Obligatory Marine Myxobacteria Enhygromyxa salina SWB005.</title>
        <authorList>
            <person name="Poehlein A."/>
            <person name="Moghaddam J.A."/>
            <person name="Harms H."/>
            <person name="Alanjari M."/>
            <person name="Koenig G.M."/>
            <person name="Daniel R."/>
            <person name="Schaeberle T.F."/>
        </authorList>
    </citation>
    <scope>NUCLEOTIDE SEQUENCE [LARGE SCALE GENOMIC DNA]</scope>
    <source>
        <strain evidence="3 4">SWB005</strain>
    </source>
</reference>
<comment type="similarity">
    <text evidence="1">Belongs to the thioesterase family.</text>
</comment>
<proteinExistence type="inferred from homology"/>
<keyword evidence="3" id="KW-0560">Oxidoreductase</keyword>
<dbReference type="InterPro" id="IPR001031">
    <property type="entry name" value="Thioesterase"/>
</dbReference>
<dbReference type="PANTHER" id="PTHR11487:SF0">
    <property type="entry name" value="S-ACYL FATTY ACID SYNTHASE THIOESTERASE, MEDIUM CHAIN"/>
    <property type="match status" value="1"/>
</dbReference>
<organism evidence="3 4">
    <name type="scientific">Enhygromyxa salina</name>
    <dbReference type="NCBI Taxonomy" id="215803"/>
    <lineage>
        <taxon>Bacteria</taxon>
        <taxon>Pseudomonadati</taxon>
        <taxon>Myxococcota</taxon>
        <taxon>Polyangia</taxon>
        <taxon>Nannocystales</taxon>
        <taxon>Nannocystaceae</taxon>
        <taxon>Enhygromyxa</taxon>
    </lineage>
</organism>
<dbReference type="GO" id="GO:0008610">
    <property type="term" value="P:lipid biosynthetic process"/>
    <property type="evidence" value="ECO:0007669"/>
    <property type="project" value="TreeGrafter"/>
</dbReference>
<name>A0A2S9YGB8_9BACT</name>
<evidence type="ECO:0000256" key="1">
    <source>
        <dbReference type="ARBA" id="ARBA00007169"/>
    </source>
</evidence>
<dbReference type="AlphaFoldDB" id="A0A2S9YGB8"/>
<dbReference type="InterPro" id="IPR012223">
    <property type="entry name" value="TEII"/>
</dbReference>
<dbReference type="EC" id="1.1.-.-" evidence="3"/>
<protein>
    <submittedName>
        <fullName evidence="3">Linear gramicidin dehydrogenase LgrE</fullName>
        <ecNumber evidence="3">1.1.-.-</ecNumber>
    </submittedName>
</protein>
<gene>
    <name evidence="3" type="primary">lgrE_1</name>
    <name evidence="3" type="ORF">ENSA5_10250</name>
</gene>
<dbReference type="OrthoDB" id="8480037at2"/>
<evidence type="ECO:0000259" key="2">
    <source>
        <dbReference type="Pfam" id="PF00975"/>
    </source>
</evidence>
<dbReference type="Gene3D" id="3.40.50.1820">
    <property type="entry name" value="alpha/beta hydrolase"/>
    <property type="match status" value="1"/>
</dbReference>
<accession>A0A2S9YGB8</accession>
<keyword evidence="4" id="KW-1185">Reference proteome</keyword>
<dbReference type="EMBL" id="PVNK01000057">
    <property type="protein sequence ID" value="PRQ04160.1"/>
    <property type="molecule type" value="Genomic_DNA"/>
</dbReference>
<dbReference type="GO" id="GO:0016491">
    <property type="term" value="F:oxidoreductase activity"/>
    <property type="evidence" value="ECO:0007669"/>
    <property type="project" value="UniProtKB-KW"/>
</dbReference>
<dbReference type="Pfam" id="PF00975">
    <property type="entry name" value="Thioesterase"/>
    <property type="match status" value="1"/>
</dbReference>
<feature type="domain" description="Thioesterase" evidence="2">
    <location>
        <begin position="20"/>
        <end position="232"/>
    </location>
</feature>
<dbReference type="RefSeq" id="WP_106390451.1">
    <property type="nucleotide sequence ID" value="NZ_PVNK01000057.1"/>
</dbReference>
<dbReference type="InterPro" id="IPR029058">
    <property type="entry name" value="AB_hydrolase_fold"/>
</dbReference>
<evidence type="ECO:0000313" key="4">
    <source>
        <dbReference type="Proteomes" id="UP000237968"/>
    </source>
</evidence>
<sequence>MNAASWLPEPGHESLTTRLRLVCCAHAGGDPVAFSAWAKALPRAVSLCPLRRPGRDPRSAHAALADVHIIAHQAVEALATLATRPSALFGHSLGAVIAFEIARLLEARGLPPRLLIVSGREAPQVSLGRPPIADLPDARFIAELDARYGGVPAEVRDSPELLARLLPSLRADLRAAERYHHRPGPALRCPLIVCQGRQDTSVDPSKLDGWRELSLGSFERVDFPGGHFFPFEPASGFSTWLGEELRVRLGGSRRDGATK</sequence>
<comment type="caution">
    <text evidence="3">The sequence shown here is derived from an EMBL/GenBank/DDBJ whole genome shotgun (WGS) entry which is preliminary data.</text>
</comment>
<dbReference type="SUPFAM" id="SSF53474">
    <property type="entry name" value="alpha/beta-Hydrolases"/>
    <property type="match status" value="1"/>
</dbReference>